<keyword evidence="3" id="KW-1185">Reference proteome</keyword>
<protein>
    <submittedName>
        <fullName evidence="2">Uncharacterized protein</fullName>
    </submittedName>
</protein>
<name>A0A420WD30_9PROT</name>
<dbReference type="RefSeq" id="WP_121100741.1">
    <property type="nucleotide sequence ID" value="NZ_RBII01000002.1"/>
</dbReference>
<dbReference type="EMBL" id="RBII01000002">
    <property type="protein sequence ID" value="RKQ68929.1"/>
    <property type="molecule type" value="Genomic_DNA"/>
</dbReference>
<evidence type="ECO:0000256" key="1">
    <source>
        <dbReference type="SAM" id="Phobius"/>
    </source>
</evidence>
<reference evidence="2 3" key="1">
    <citation type="submission" date="2018-10" db="EMBL/GenBank/DDBJ databases">
        <title>Genomic Encyclopedia of Type Strains, Phase IV (KMG-IV): sequencing the most valuable type-strain genomes for metagenomic binning, comparative biology and taxonomic classification.</title>
        <authorList>
            <person name="Goeker M."/>
        </authorList>
    </citation>
    <scope>NUCLEOTIDE SEQUENCE [LARGE SCALE GENOMIC DNA]</scope>
    <source>
        <strain evidence="2 3">DSM 22008</strain>
    </source>
</reference>
<keyword evidence="1" id="KW-1133">Transmembrane helix</keyword>
<comment type="caution">
    <text evidence="2">The sequence shown here is derived from an EMBL/GenBank/DDBJ whole genome shotgun (WGS) entry which is preliminary data.</text>
</comment>
<sequence>MQNSKLTHAVFDKHGTAFIAGTSRQDCLLQLIGTDTPDALLEAEWRRDWAVKGFQVQKIKRIRPADKGLSGYDLSPDYGSQDGGQSANFSLITGGIVTGLSLALLAVIIGRLV</sequence>
<dbReference type="InParanoid" id="A0A420WD30"/>
<proteinExistence type="predicted"/>
<organism evidence="2 3">
    <name type="scientific">Litorimonas taeanensis</name>
    <dbReference type="NCBI Taxonomy" id="568099"/>
    <lineage>
        <taxon>Bacteria</taxon>
        <taxon>Pseudomonadati</taxon>
        <taxon>Pseudomonadota</taxon>
        <taxon>Alphaproteobacteria</taxon>
        <taxon>Maricaulales</taxon>
        <taxon>Robiginitomaculaceae</taxon>
    </lineage>
</organism>
<dbReference type="Proteomes" id="UP000282211">
    <property type="component" value="Unassembled WGS sequence"/>
</dbReference>
<evidence type="ECO:0000313" key="2">
    <source>
        <dbReference type="EMBL" id="RKQ68929.1"/>
    </source>
</evidence>
<keyword evidence="1" id="KW-0472">Membrane</keyword>
<dbReference type="AlphaFoldDB" id="A0A420WD30"/>
<keyword evidence="1" id="KW-0812">Transmembrane</keyword>
<feature type="transmembrane region" description="Helical" evidence="1">
    <location>
        <begin position="89"/>
        <end position="109"/>
    </location>
</feature>
<evidence type="ECO:0000313" key="3">
    <source>
        <dbReference type="Proteomes" id="UP000282211"/>
    </source>
</evidence>
<accession>A0A420WD30</accession>
<gene>
    <name evidence="2" type="ORF">DES40_1705</name>
</gene>